<evidence type="ECO:0000313" key="5">
    <source>
        <dbReference type="Proteomes" id="UP000031057"/>
    </source>
</evidence>
<proteinExistence type="predicted"/>
<evidence type="ECO:0000313" key="4">
    <source>
        <dbReference type="EMBL" id="KHK93533.1"/>
    </source>
</evidence>
<accession>A0A0B1ZWH5</accession>
<protein>
    <submittedName>
        <fullName evidence="4">Hydrogenase nickel incorporation protein HypA</fullName>
    </submittedName>
</protein>
<dbReference type="AlphaFoldDB" id="A0A0B1ZWH5"/>
<name>A0A0B1ZWH5_9SPHN</name>
<sequence>MHETGIVRDLVRHLETVARDAGAEAVSGVQVWLGALSQFSPEHFREHFDDEARGTIAEGAALDILTSDDPGDPDALHVMIRSVDLEVSETED</sequence>
<gene>
    <name evidence="4" type="ORF">LK12_04590</name>
</gene>
<keyword evidence="2" id="KW-0479">Metal-binding</keyword>
<dbReference type="GO" id="GO:0016151">
    <property type="term" value="F:nickel cation binding"/>
    <property type="evidence" value="ECO:0007669"/>
    <property type="project" value="InterPro"/>
</dbReference>
<organism evidence="4 5">
    <name type="scientific">Novosphingobium malaysiense</name>
    <dbReference type="NCBI Taxonomy" id="1348853"/>
    <lineage>
        <taxon>Bacteria</taxon>
        <taxon>Pseudomonadati</taxon>
        <taxon>Pseudomonadota</taxon>
        <taxon>Alphaproteobacteria</taxon>
        <taxon>Sphingomonadales</taxon>
        <taxon>Sphingomonadaceae</taxon>
        <taxon>Novosphingobium</taxon>
    </lineage>
</organism>
<dbReference type="OrthoDB" id="288014at2"/>
<comment type="caution">
    <text evidence="4">The sequence shown here is derived from an EMBL/GenBank/DDBJ whole genome shotgun (WGS) entry which is preliminary data.</text>
</comment>
<dbReference type="RefSeq" id="WP_039279768.1">
    <property type="nucleotide sequence ID" value="NZ_JTDI01000001.1"/>
</dbReference>
<dbReference type="InterPro" id="IPR000688">
    <property type="entry name" value="HypA/HybF"/>
</dbReference>
<evidence type="ECO:0000256" key="2">
    <source>
        <dbReference type="ARBA" id="ARBA00022723"/>
    </source>
</evidence>
<dbReference type="STRING" id="1348853.LK12_04590"/>
<evidence type="ECO:0000256" key="1">
    <source>
        <dbReference type="ARBA" id="ARBA00022596"/>
    </source>
</evidence>
<dbReference type="Proteomes" id="UP000031057">
    <property type="component" value="Unassembled WGS sequence"/>
</dbReference>
<dbReference type="EMBL" id="JTDI01000001">
    <property type="protein sequence ID" value="KHK93533.1"/>
    <property type="molecule type" value="Genomic_DNA"/>
</dbReference>
<dbReference type="Gene3D" id="3.30.2320.50">
    <property type="match status" value="1"/>
</dbReference>
<keyword evidence="3" id="KW-0862">Zinc</keyword>
<keyword evidence="1" id="KW-0533">Nickel</keyword>
<reference evidence="4 5" key="1">
    <citation type="submission" date="2014-10" db="EMBL/GenBank/DDBJ databases">
        <title>Genome sequence of Novosphingobium malaysiense MUSC 273(T).</title>
        <authorList>
            <person name="Lee L.-H."/>
        </authorList>
    </citation>
    <scope>NUCLEOTIDE SEQUENCE [LARGE SCALE GENOMIC DNA]</scope>
    <source>
        <strain evidence="4 5">MUSC 273</strain>
    </source>
</reference>
<evidence type="ECO:0000256" key="3">
    <source>
        <dbReference type="ARBA" id="ARBA00022833"/>
    </source>
</evidence>
<dbReference type="Pfam" id="PF01155">
    <property type="entry name" value="HypA"/>
    <property type="match status" value="1"/>
</dbReference>
<keyword evidence="5" id="KW-1185">Reference proteome</keyword>
<dbReference type="GO" id="GO:0051604">
    <property type="term" value="P:protein maturation"/>
    <property type="evidence" value="ECO:0007669"/>
    <property type="project" value="InterPro"/>
</dbReference>